<feature type="transmembrane region" description="Helical" evidence="8">
    <location>
        <begin position="170"/>
        <end position="190"/>
    </location>
</feature>
<protein>
    <recommendedName>
        <fullName evidence="11">Large neutral amino acids transporter small subunit 2</fullName>
    </recommendedName>
</protein>
<feature type="transmembrane region" description="Helical" evidence="8">
    <location>
        <begin position="428"/>
        <end position="450"/>
    </location>
</feature>
<sequence>MLNDHVVKPHGNLTVTIKGKMPETKVKNTTKEEEAEASSSERGFKMKKELTLLDGVAIIVGVIVGSGIFVSPKGVLKYSGSIGMALIVWILSGILSMLGALCYAELGTMIPKSGGDYAYIMEAFGPLPAFLYLWVALFILVPTGNAITAMTFAQYIIQPLWGDCKAPVEAVRLLAAATICGLTVINCYNVKWVTRVTDTFTATKIVALIIIVIAGLAHLCLGHSNNFNTPMEDTNWDPSHIALSFYSGLFSYSGWNYLNYVTEELKNPYRNLPKAICISMPLVTFIYVVTNVAYFAVLSRNDILASDAVAITFGDKMLGFASFLMPVFVACATFGSLNGAIFASSRLFFVGARDGHLPRAISLIDVKRLTPVPSLIFMCMITLFLLMASDVYVLINYVQFVEALFITISVLGLLYMRHTKPNASRPIRVNYILPIAFLINCTFLVIFPCYESPVEVGVGLAIILLGIPVYVVTIWWRNKPRWLQGLFENFNDSCAKLFMCVPEQAYEHGKL</sequence>
<comment type="similarity">
    <text evidence="2">Belongs to the amino acid-polyamine-organocation (APC) superfamily. L-type amino acid transporter (LAT) (TC 2.A.3.8) family.</text>
</comment>
<feature type="transmembrane region" description="Helical" evidence="8">
    <location>
        <begin position="82"/>
        <end position="104"/>
    </location>
</feature>
<feature type="transmembrane region" description="Helical" evidence="8">
    <location>
        <begin position="369"/>
        <end position="388"/>
    </location>
</feature>
<feature type="transmembrane region" description="Helical" evidence="8">
    <location>
        <begin position="272"/>
        <end position="297"/>
    </location>
</feature>
<feature type="transmembrane region" description="Helical" evidence="8">
    <location>
        <begin position="50"/>
        <end position="70"/>
    </location>
</feature>
<feature type="transmembrane region" description="Helical" evidence="8">
    <location>
        <begin position="456"/>
        <end position="476"/>
    </location>
</feature>
<dbReference type="InterPro" id="IPR002293">
    <property type="entry name" value="AA/rel_permease1"/>
</dbReference>
<feature type="transmembrane region" description="Helical" evidence="8">
    <location>
        <begin position="394"/>
        <end position="416"/>
    </location>
</feature>
<keyword evidence="10" id="KW-1185">Reference proteome</keyword>
<evidence type="ECO:0000256" key="4">
    <source>
        <dbReference type="ARBA" id="ARBA00022475"/>
    </source>
</evidence>
<feature type="transmembrane region" description="Helical" evidence="8">
    <location>
        <begin position="241"/>
        <end position="260"/>
    </location>
</feature>
<comment type="subcellular location">
    <subcellularLocation>
        <location evidence="1">Cell membrane</location>
        <topology evidence="1">Multi-pass membrane protein</topology>
    </subcellularLocation>
</comment>
<evidence type="ECO:0000256" key="8">
    <source>
        <dbReference type="SAM" id="Phobius"/>
    </source>
</evidence>
<dbReference type="EMBL" id="JBDJPC010000009">
    <property type="protein sequence ID" value="KAL1491631.1"/>
    <property type="molecule type" value="Genomic_DNA"/>
</dbReference>
<dbReference type="PANTHER" id="PTHR11785">
    <property type="entry name" value="AMINO ACID TRANSPORTER"/>
    <property type="match status" value="1"/>
</dbReference>
<organism evidence="9 10">
    <name type="scientific">Hypothenemus hampei</name>
    <name type="common">Coffee berry borer</name>
    <dbReference type="NCBI Taxonomy" id="57062"/>
    <lineage>
        <taxon>Eukaryota</taxon>
        <taxon>Metazoa</taxon>
        <taxon>Ecdysozoa</taxon>
        <taxon>Arthropoda</taxon>
        <taxon>Hexapoda</taxon>
        <taxon>Insecta</taxon>
        <taxon>Pterygota</taxon>
        <taxon>Neoptera</taxon>
        <taxon>Endopterygota</taxon>
        <taxon>Coleoptera</taxon>
        <taxon>Polyphaga</taxon>
        <taxon>Cucujiformia</taxon>
        <taxon>Curculionidae</taxon>
        <taxon>Scolytinae</taxon>
        <taxon>Hypothenemus</taxon>
    </lineage>
</organism>
<reference evidence="9 10" key="1">
    <citation type="submission" date="2024-05" db="EMBL/GenBank/DDBJ databases">
        <title>Genetic variation in Jamaican populations of the coffee berry borer (Hypothenemus hampei).</title>
        <authorList>
            <person name="Errbii M."/>
            <person name="Myrie A."/>
        </authorList>
    </citation>
    <scope>NUCLEOTIDE SEQUENCE [LARGE SCALE GENOMIC DNA]</scope>
    <source>
        <strain evidence="9">JA-Hopewell-2020-01-JO</strain>
        <tissue evidence="9">Whole body</tissue>
    </source>
</reference>
<keyword evidence="4" id="KW-1003">Cell membrane</keyword>
<proteinExistence type="inferred from homology"/>
<evidence type="ECO:0008006" key="11">
    <source>
        <dbReference type="Google" id="ProtNLM"/>
    </source>
</evidence>
<evidence type="ECO:0000256" key="5">
    <source>
        <dbReference type="ARBA" id="ARBA00022692"/>
    </source>
</evidence>
<keyword evidence="3" id="KW-0813">Transport</keyword>
<evidence type="ECO:0000313" key="10">
    <source>
        <dbReference type="Proteomes" id="UP001566132"/>
    </source>
</evidence>
<accession>A0ABD1EAC9</accession>
<keyword evidence="5 8" id="KW-0812">Transmembrane</keyword>
<dbReference type="AlphaFoldDB" id="A0ABD1EAC9"/>
<comment type="caution">
    <text evidence="9">The sequence shown here is derived from an EMBL/GenBank/DDBJ whole genome shotgun (WGS) entry which is preliminary data.</text>
</comment>
<dbReference type="GO" id="GO:0005886">
    <property type="term" value="C:plasma membrane"/>
    <property type="evidence" value="ECO:0007669"/>
    <property type="project" value="UniProtKB-SubCell"/>
</dbReference>
<feature type="transmembrane region" description="Helical" evidence="8">
    <location>
        <begin position="317"/>
        <end position="349"/>
    </location>
</feature>
<dbReference type="Proteomes" id="UP001566132">
    <property type="component" value="Unassembled WGS sequence"/>
</dbReference>
<dbReference type="PANTHER" id="PTHR11785:SF240">
    <property type="entry name" value="LD25378P"/>
    <property type="match status" value="1"/>
</dbReference>
<gene>
    <name evidence="9" type="ORF">ABEB36_012200</name>
</gene>
<keyword evidence="6 8" id="KW-1133">Transmembrane helix</keyword>
<dbReference type="PIRSF" id="PIRSF006060">
    <property type="entry name" value="AA_transporter"/>
    <property type="match status" value="1"/>
</dbReference>
<evidence type="ECO:0000256" key="2">
    <source>
        <dbReference type="ARBA" id="ARBA00007040"/>
    </source>
</evidence>
<dbReference type="FunFam" id="1.20.1740.10:FF:000003">
    <property type="entry name" value="Y+L amino acid transporter 1 isoform X1"/>
    <property type="match status" value="1"/>
</dbReference>
<dbReference type="Pfam" id="PF13520">
    <property type="entry name" value="AA_permease_2"/>
    <property type="match status" value="1"/>
</dbReference>
<evidence type="ECO:0000256" key="6">
    <source>
        <dbReference type="ARBA" id="ARBA00022989"/>
    </source>
</evidence>
<evidence type="ECO:0000313" key="9">
    <source>
        <dbReference type="EMBL" id="KAL1491631.1"/>
    </source>
</evidence>
<feature type="transmembrane region" description="Helical" evidence="8">
    <location>
        <begin position="131"/>
        <end position="158"/>
    </location>
</feature>
<evidence type="ECO:0000256" key="7">
    <source>
        <dbReference type="ARBA" id="ARBA00023136"/>
    </source>
</evidence>
<keyword evidence="7 8" id="KW-0472">Membrane</keyword>
<name>A0ABD1EAC9_HYPHA</name>
<evidence type="ECO:0000256" key="1">
    <source>
        <dbReference type="ARBA" id="ARBA00004651"/>
    </source>
</evidence>
<dbReference type="InterPro" id="IPR050598">
    <property type="entry name" value="AminoAcid_Transporter"/>
</dbReference>
<dbReference type="Gene3D" id="1.20.1740.10">
    <property type="entry name" value="Amino acid/polyamine transporter I"/>
    <property type="match status" value="1"/>
</dbReference>
<evidence type="ECO:0000256" key="3">
    <source>
        <dbReference type="ARBA" id="ARBA00022448"/>
    </source>
</evidence>
<feature type="transmembrane region" description="Helical" evidence="8">
    <location>
        <begin position="202"/>
        <end position="221"/>
    </location>
</feature>